<keyword evidence="9" id="KW-1185">Reference proteome</keyword>
<dbReference type="Proteomes" id="UP000605846">
    <property type="component" value="Unassembled WGS sequence"/>
</dbReference>
<proteinExistence type="predicted"/>
<dbReference type="OrthoDB" id="68611at2759"/>
<feature type="transmembrane region" description="Helical" evidence="6">
    <location>
        <begin position="72"/>
        <end position="89"/>
    </location>
</feature>
<dbReference type="GO" id="GO:0005886">
    <property type="term" value="C:plasma membrane"/>
    <property type="evidence" value="ECO:0007669"/>
    <property type="project" value="InterPro"/>
</dbReference>
<keyword evidence="3 6" id="KW-1133">Transmembrane helix</keyword>
<evidence type="ECO:0000256" key="6">
    <source>
        <dbReference type="SAM" id="Phobius"/>
    </source>
</evidence>
<dbReference type="Pfam" id="PF10337">
    <property type="entry name" value="ArAE_2_N"/>
    <property type="match status" value="1"/>
</dbReference>
<dbReference type="InterPro" id="IPR018823">
    <property type="entry name" value="ArAE_2_N"/>
</dbReference>
<name>A0A8H7BZ45_9FUNG</name>
<feature type="transmembrane region" description="Helical" evidence="6">
    <location>
        <begin position="661"/>
        <end position="680"/>
    </location>
</feature>
<keyword evidence="4 6" id="KW-0472">Membrane</keyword>
<gene>
    <name evidence="8" type="ORF">EC973_007157</name>
</gene>
<feature type="transmembrane region" description="Helical" evidence="6">
    <location>
        <begin position="223"/>
        <end position="241"/>
    </location>
</feature>
<protein>
    <recommendedName>
        <fullName evidence="7">Putative ER transporter 6TM N-terminal domain-containing protein</fullName>
    </recommendedName>
</protein>
<evidence type="ECO:0000259" key="7">
    <source>
        <dbReference type="Pfam" id="PF10337"/>
    </source>
</evidence>
<feature type="transmembrane region" description="Helical" evidence="6">
    <location>
        <begin position="742"/>
        <end position="764"/>
    </location>
</feature>
<feature type="compositionally biased region" description="Polar residues" evidence="5">
    <location>
        <begin position="365"/>
        <end position="377"/>
    </location>
</feature>
<feature type="region of interest" description="Disordered" evidence="5">
    <location>
        <begin position="30"/>
        <end position="62"/>
    </location>
</feature>
<dbReference type="GO" id="GO:0022857">
    <property type="term" value="F:transmembrane transporter activity"/>
    <property type="evidence" value="ECO:0007669"/>
    <property type="project" value="InterPro"/>
</dbReference>
<evidence type="ECO:0000256" key="1">
    <source>
        <dbReference type="ARBA" id="ARBA00004141"/>
    </source>
</evidence>
<keyword evidence="2 6" id="KW-0812">Transmembrane</keyword>
<dbReference type="Pfam" id="PF04632">
    <property type="entry name" value="FUSC"/>
    <property type="match status" value="1"/>
</dbReference>
<dbReference type="InterPro" id="IPR006726">
    <property type="entry name" value="PHBA_efflux_AaeB/fusaric-R"/>
</dbReference>
<dbReference type="AlphaFoldDB" id="A0A8H7BZ45"/>
<evidence type="ECO:0000256" key="4">
    <source>
        <dbReference type="ARBA" id="ARBA00023136"/>
    </source>
</evidence>
<dbReference type="PANTHER" id="PTHR47804">
    <property type="entry name" value="60S RIBOSOMAL PROTEIN L19"/>
    <property type="match status" value="1"/>
</dbReference>
<comment type="caution">
    <text evidence="8">The sequence shown here is derived from an EMBL/GenBank/DDBJ whole genome shotgun (WGS) entry which is preliminary data.</text>
</comment>
<dbReference type="PANTHER" id="PTHR47804:SF1">
    <property type="entry name" value="DUF2421 DOMAIN-CONTAINING PROTEIN"/>
    <property type="match status" value="1"/>
</dbReference>
<accession>A0A8H7BZ45</accession>
<evidence type="ECO:0000256" key="2">
    <source>
        <dbReference type="ARBA" id="ARBA00022692"/>
    </source>
</evidence>
<feature type="transmembrane region" description="Helical" evidence="6">
    <location>
        <begin position="638"/>
        <end position="654"/>
    </location>
</feature>
<dbReference type="EMBL" id="JABAYA010000005">
    <property type="protein sequence ID" value="KAF7732052.1"/>
    <property type="molecule type" value="Genomic_DNA"/>
</dbReference>
<feature type="domain" description="Putative ER transporter 6TM N-terminal" evidence="7">
    <location>
        <begin position="223"/>
        <end position="439"/>
    </location>
</feature>
<feature type="transmembrane region" description="Helical" evidence="6">
    <location>
        <begin position="185"/>
        <end position="203"/>
    </location>
</feature>
<feature type="region of interest" description="Disordered" evidence="5">
    <location>
        <begin position="355"/>
        <end position="377"/>
    </location>
</feature>
<evidence type="ECO:0000313" key="8">
    <source>
        <dbReference type="EMBL" id="KAF7732052.1"/>
    </source>
</evidence>
<organism evidence="8 9">
    <name type="scientific">Apophysomyces ossiformis</name>
    <dbReference type="NCBI Taxonomy" id="679940"/>
    <lineage>
        <taxon>Eukaryota</taxon>
        <taxon>Fungi</taxon>
        <taxon>Fungi incertae sedis</taxon>
        <taxon>Mucoromycota</taxon>
        <taxon>Mucoromycotina</taxon>
        <taxon>Mucoromycetes</taxon>
        <taxon>Mucorales</taxon>
        <taxon>Mucorineae</taxon>
        <taxon>Mucoraceae</taxon>
        <taxon>Apophysomyces</taxon>
    </lineage>
</organism>
<sequence length="1031" mass="116844">MDHIRAGHERRASAAADTCTETTALLSDKQKLSTVHDVQSSDSDMDMDETPPPPKVSRPKPSWMTLSHKQKMVLKCSFAYALGSLFTFVPALNALIGGSSVASHMAATVTVFFNPAKSVGGMVEAAGYGWIFTIAALSISLGSLATSTYLHELGYHIMAGVVTLGFWLAGSTFVIAFLKAHVNKPSLLTGSGLAFIVLFSILVKQGSSAEELDTTKIRETFTIVAIGTAISVAVCLLVWPMTATKKLKSNIDASLQSMRVLLKLLTKTFLLDADLPEFTANKSLEDAINSHRSSFTALKSSLKDAKLEFYNLEMWRHATEYDNIVGSLQRLAQHIGGLRSSCGLQFEAMQGEQAEAKTKDGYGATGTSDKSTPVRRSSWNVKIDDQRRKFENELRREHSMAEDRCVRNTPEEGALVQFIRTVRSPMKSLAYTCKHTIIHLQTYFSEEHAASERLPFHMLRQNLATAISLFEESLRRALTRMYQRKLRKHPGIDLHMQLMKQFPAEDIVLVYFFVFSLLEFAKELMCLVDCVDSVFSDDDQSNLLLRWIRAIISRWATVNARRAEQAEFVPNNHNTINTLHTPKPTTAWRRFFLSLWEFFSWFRKHTVRYAIKATVTGVAIASLAFIPATQDYFREFRMEWTLITVMAVMTPTVGGTNVGAVLRVLATGLGCVIAAATYTVFSTCPIILLVLTWLFSIPCFWAILNHKHGRFGQFSLLAYNLIVLYEYNHRLEDDVMDVFELAWMRCVAVSMGVLIGLIVTTYVWPYEARTELRKGLSDLLLHVSWLYKQLVSVYSETTDEDHYELLVEQIFNLPPRDRIHTPEELKALERRNRARASALQQIELSIQLRLVELQALLVHAPNEPRLKGPFPVKTYKTMLASCQNILDKFLSLRIVILKDVWALHVRRDFLLPASNEFMEMAGNILLYFYILASALQLKTPLPPYLPPAEKARLSLMAELQKMPSVEQDCSDRDECYMVYYAYVVLMETIIRELDQLGHQMKDLFGALVPEDQWARCFGRYDLEQQHKPIYQ</sequence>
<comment type="subcellular location">
    <subcellularLocation>
        <location evidence="1">Membrane</location>
        <topology evidence="1">Multi-pass membrane protein</topology>
    </subcellularLocation>
</comment>
<evidence type="ECO:0000256" key="5">
    <source>
        <dbReference type="SAM" id="MobiDB-lite"/>
    </source>
</evidence>
<reference evidence="8" key="1">
    <citation type="submission" date="2020-01" db="EMBL/GenBank/DDBJ databases">
        <title>Genome Sequencing of Three Apophysomyces-Like Fungal Strains Confirms a Novel Fungal Genus in the Mucoromycota with divergent Burkholderia-like Endosymbiotic Bacteria.</title>
        <authorList>
            <person name="Stajich J.E."/>
            <person name="Macias A.M."/>
            <person name="Carter-House D."/>
            <person name="Lovett B."/>
            <person name="Kasson L.R."/>
            <person name="Berry K."/>
            <person name="Grigoriev I."/>
            <person name="Chang Y."/>
            <person name="Spatafora J."/>
            <person name="Kasson M.T."/>
        </authorList>
    </citation>
    <scope>NUCLEOTIDE SEQUENCE</scope>
    <source>
        <strain evidence="8">NRRL A-21654</strain>
    </source>
</reference>
<feature type="transmembrane region" description="Helical" evidence="6">
    <location>
        <begin position="125"/>
        <end position="145"/>
    </location>
</feature>
<evidence type="ECO:0000256" key="3">
    <source>
        <dbReference type="ARBA" id="ARBA00022989"/>
    </source>
</evidence>
<evidence type="ECO:0000313" key="9">
    <source>
        <dbReference type="Proteomes" id="UP000605846"/>
    </source>
</evidence>
<feature type="transmembrane region" description="Helical" evidence="6">
    <location>
        <begin position="157"/>
        <end position="178"/>
    </location>
</feature>
<feature type="transmembrane region" description="Helical" evidence="6">
    <location>
        <begin position="711"/>
        <end position="727"/>
    </location>
</feature>
<dbReference type="InterPro" id="IPR052430">
    <property type="entry name" value="IVT-Associated"/>
</dbReference>